<comment type="caution">
    <text evidence="6">The sequence shown here is derived from an EMBL/GenBank/DDBJ whole genome shotgun (WGS) entry which is preliminary data.</text>
</comment>
<comment type="similarity">
    <text evidence="1">Belongs to the Gfa family.</text>
</comment>
<evidence type="ECO:0000313" key="6">
    <source>
        <dbReference type="EMBL" id="PJE37182.1"/>
    </source>
</evidence>
<gene>
    <name evidence="6" type="ORF">CVM52_08315</name>
</gene>
<dbReference type="EMBL" id="PGTB01000020">
    <property type="protein sequence ID" value="PJE37182.1"/>
    <property type="molecule type" value="Genomic_DNA"/>
</dbReference>
<dbReference type="Gene3D" id="3.90.1590.10">
    <property type="entry name" value="glutathione-dependent formaldehyde- activating enzyme (gfa)"/>
    <property type="match status" value="1"/>
</dbReference>
<dbReference type="PANTHER" id="PTHR33337:SF40">
    <property type="entry name" value="CENP-V_GFA DOMAIN-CONTAINING PROTEIN-RELATED"/>
    <property type="match status" value="1"/>
</dbReference>
<evidence type="ECO:0000256" key="1">
    <source>
        <dbReference type="ARBA" id="ARBA00005495"/>
    </source>
</evidence>
<dbReference type="PANTHER" id="PTHR33337">
    <property type="entry name" value="GFA DOMAIN-CONTAINING PROTEIN"/>
    <property type="match status" value="1"/>
</dbReference>
<evidence type="ECO:0000256" key="4">
    <source>
        <dbReference type="ARBA" id="ARBA00023239"/>
    </source>
</evidence>
<dbReference type="GO" id="GO:0046872">
    <property type="term" value="F:metal ion binding"/>
    <property type="evidence" value="ECO:0007669"/>
    <property type="project" value="UniProtKB-KW"/>
</dbReference>
<dbReference type="SUPFAM" id="SSF51316">
    <property type="entry name" value="Mss4-like"/>
    <property type="match status" value="1"/>
</dbReference>
<evidence type="ECO:0000259" key="5">
    <source>
        <dbReference type="PROSITE" id="PS51891"/>
    </source>
</evidence>
<accession>A0A2M8J325</accession>
<keyword evidence="4" id="KW-0456">Lyase</keyword>
<dbReference type="RefSeq" id="WP_100162047.1">
    <property type="nucleotide sequence ID" value="NZ_PGTB01000020.1"/>
</dbReference>
<keyword evidence="2" id="KW-0479">Metal-binding</keyword>
<dbReference type="InterPro" id="IPR006913">
    <property type="entry name" value="CENP-V/GFA"/>
</dbReference>
<dbReference type="GO" id="GO:0016846">
    <property type="term" value="F:carbon-sulfur lyase activity"/>
    <property type="evidence" value="ECO:0007669"/>
    <property type="project" value="InterPro"/>
</dbReference>
<sequence>MHKGSCLCGTVTFQLSGALAPPSVCHCRMCRKMSGHAWASTHVPQSALELSGQDSLIWYRASVNARRGFCGVCGSFLFWQHEEEDRISIAMGAFDTPTGVQLARHIFVDDKGDYYDLEDGLPQQG</sequence>
<name>A0A2M8J325_9RHOB</name>
<evidence type="ECO:0000256" key="3">
    <source>
        <dbReference type="ARBA" id="ARBA00022833"/>
    </source>
</evidence>
<dbReference type="Pfam" id="PF04828">
    <property type="entry name" value="GFA"/>
    <property type="match status" value="1"/>
</dbReference>
<dbReference type="InterPro" id="IPR011057">
    <property type="entry name" value="Mss4-like_sf"/>
</dbReference>
<reference evidence="6 7" key="1">
    <citation type="journal article" date="2018" name="Int. J. Syst. Evol. Microbiol.">
        <title>Pseudooceanicola lipolyticus sp. nov., a marine alphaproteobacterium, reclassification of Oceanicola flagellatus as Pseudooceanicola flagellatus comb. nov. and emended description of the genus Pseudooceanicola.</title>
        <authorList>
            <person name="Huang M.-M."/>
            <person name="Guo L.-L."/>
            <person name="Wu Y.-H."/>
            <person name="Lai Q.-L."/>
            <person name="Shao Z.-Z."/>
            <person name="Wang C.-S."/>
            <person name="Wu M."/>
            <person name="Xu X.-W."/>
        </authorList>
    </citation>
    <scope>NUCLEOTIDE SEQUENCE [LARGE SCALE GENOMIC DNA]</scope>
    <source>
        <strain evidence="6 7">157</strain>
    </source>
</reference>
<dbReference type="PROSITE" id="PS51891">
    <property type="entry name" value="CENP_V_GFA"/>
    <property type="match status" value="1"/>
</dbReference>
<evidence type="ECO:0000256" key="2">
    <source>
        <dbReference type="ARBA" id="ARBA00022723"/>
    </source>
</evidence>
<feature type="domain" description="CENP-V/GFA" evidence="5">
    <location>
        <begin position="2"/>
        <end position="116"/>
    </location>
</feature>
<keyword evidence="3" id="KW-0862">Zinc</keyword>
<dbReference type="Proteomes" id="UP000231553">
    <property type="component" value="Unassembled WGS sequence"/>
</dbReference>
<keyword evidence="7" id="KW-1185">Reference proteome</keyword>
<organism evidence="6 7">
    <name type="scientific">Pseudooceanicola lipolyticus</name>
    <dbReference type="NCBI Taxonomy" id="2029104"/>
    <lineage>
        <taxon>Bacteria</taxon>
        <taxon>Pseudomonadati</taxon>
        <taxon>Pseudomonadota</taxon>
        <taxon>Alphaproteobacteria</taxon>
        <taxon>Rhodobacterales</taxon>
        <taxon>Paracoccaceae</taxon>
        <taxon>Pseudooceanicola</taxon>
    </lineage>
</organism>
<dbReference type="AlphaFoldDB" id="A0A2M8J325"/>
<protein>
    <submittedName>
        <fullName evidence="6">Aldehyde-activating protein</fullName>
    </submittedName>
</protein>
<dbReference type="OrthoDB" id="9807246at2"/>
<proteinExistence type="inferred from homology"/>
<evidence type="ECO:0000313" key="7">
    <source>
        <dbReference type="Proteomes" id="UP000231553"/>
    </source>
</evidence>